<dbReference type="PRINTS" id="PR00107">
    <property type="entry name" value="PHOSPHOCPHPR"/>
</dbReference>
<keyword evidence="4" id="KW-0598">Phosphotransferase system</keyword>
<dbReference type="NCBIfam" id="TIGR01003">
    <property type="entry name" value="PTS_HPr_family"/>
    <property type="match status" value="1"/>
</dbReference>
<evidence type="ECO:0000256" key="1">
    <source>
        <dbReference type="ARBA" id="ARBA00004496"/>
    </source>
</evidence>
<dbReference type="Pfam" id="PF00381">
    <property type="entry name" value="PTS-HPr"/>
    <property type="match status" value="1"/>
</dbReference>
<keyword evidence="6" id="KW-0808">Transferase</keyword>
<dbReference type="SUPFAM" id="SSF55594">
    <property type="entry name" value="HPr-like"/>
    <property type="match status" value="1"/>
</dbReference>
<name>A0A2N8ZFG7_9VIBR</name>
<dbReference type="PROSITE" id="PS00369">
    <property type="entry name" value="PTS_HPR_HIS"/>
    <property type="match status" value="1"/>
</dbReference>
<dbReference type="AlphaFoldDB" id="A0A2N8ZFG7"/>
<dbReference type="PANTHER" id="PTHR33705:SF2">
    <property type="entry name" value="PHOSPHOCARRIER PROTEIN NPR"/>
    <property type="match status" value="1"/>
</dbReference>
<gene>
    <name evidence="6" type="primary">npr</name>
    <name evidence="6" type="ORF">VTAP4600_A2689</name>
</gene>
<dbReference type="OrthoDB" id="9798965at2"/>
<evidence type="ECO:0000256" key="4">
    <source>
        <dbReference type="ARBA" id="ARBA00022683"/>
    </source>
</evidence>
<dbReference type="GO" id="GO:0009401">
    <property type="term" value="P:phosphoenolpyruvate-dependent sugar phosphotransferase system"/>
    <property type="evidence" value="ECO:0007669"/>
    <property type="project" value="UniProtKB-KW"/>
</dbReference>
<evidence type="ECO:0000256" key="2">
    <source>
        <dbReference type="ARBA" id="ARBA00010736"/>
    </source>
</evidence>
<reference evidence="6 7" key="1">
    <citation type="submission" date="2017-10" db="EMBL/GenBank/DDBJ databases">
        <authorList>
            <person name="Banno H."/>
            <person name="Chua N.-H."/>
        </authorList>
    </citation>
    <scope>NUCLEOTIDE SEQUENCE [LARGE SCALE GENOMIC DNA]</scope>
    <source>
        <strain evidence="6">Vibrio tapetis CECT4600</strain>
    </source>
</reference>
<evidence type="ECO:0000313" key="7">
    <source>
        <dbReference type="Proteomes" id="UP000235828"/>
    </source>
</evidence>
<dbReference type="PROSITE" id="PS51350">
    <property type="entry name" value="PTS_HPR_DOM"/>
    <property type="match status" value="1"/>
</dbReference>
<keyword evidence="7" id="KW-1185">Reference proteome</keyword>
<dbReference type="InterPro" id="IPR000032">
    <property type="entry name" value="HPr-like"/>
</dbReference>
<organism evidence="6 7">
    <name type="scientific">Vibrio tapetis subsp. tapetis</name>
    <dbReference type="NCBI Taxonomy" id="1671868"/>
    <lineage>
        <taxon>Bacteria</taxon>
        <taxon>Pseudomonadati</taxon>
        <taxon>Pseudomonadota</taxon>
        <taxon>Gammaproteobacteria</taxon>
        <taxon>Vibrionales</taxon>
        <taxon>Vibrionaceae</taxon>
        <taxon>Vibrio</taxon>
    </lineage>
</organism>
<proteinExistence type="inferred from homology"/>
<evidence type="ECO:0000313" key="6">
    <source>
        <dbReference type="EMBL" id="SON50662.1"/>
    </source>
</evidence>
<comment type="subcellular location">
    <subcellularLocation>
        <location evidence="1">Cytoplasm</location>
    </subcellularLocation>
</comment>
<sequence>MSANTPSIPKQCSKTILIQNRLGLHARAAVKLVELAQSYDAQVSVSNGEKEAGADSVMGLLMLESSQGQSVIISATGEQAEAALTAVCELIEHRFDEDE</sequence>
<dbReference type="Gene3D" id="3.30.1340.10">
    <property type="entry name" value="HPr-like"/>
    <property type="match status" value="1"/>
</dbReference>
<dbReference type="KEGG" id="vta:A2689"/>
<dbReference type="GO" id="GO:0005737">
    <property type="term" value="C:cytoplasm"/>
    <property type="evidence" value="ECO:0007669"/>
    <property type="project" value="UniProtKB-SubCell"/>
</dbReference>
<dbReference type="GO" id="GO:0016740">
    <property type="term" value="F:transferase activity"/>
    <property type="evidence" value="ECO:0007669"/>
    <property type="project" value="UniProtKB-KW"/>
</dbReference>
<dbReference type="RefSeq" id="WP_102523106.1">
    <property type="nucleotide sequence ID" value="NZ_LT960611.1"/>
</dbReference>
<comment type="similarity">
    <text evidence="2">Belongs to the HPr family.</text>
</comment>
<evidence type="ECO:0000259" key="5">
    <source>
        <dbReference type="PROSITE" id="PS51350"/>
    </source>
</evidence>
<feature type="domain" description="HPr" evidence="5">
    <location>
        <begin position="11"/>
        <end position="98"/>
    </location>
</feature>
<dbReference type="EMBL" id="LT960611">
    <property type="protein sequence ID" value="SON50662.1"/>
    <property type="molecule type" value="Genomic_DNA"/>
</dbReference>
<accession>A0A2N8ZFG7</accession>
<keyword evidence="3" id="KW-0963">Cytoplasm</keyword>
<dbReference type="InterPro" id="IPR001020">
    <property type="entry name" value="PTS_HPr_His_P_site"/>
</dbReference>
<dbReference type="InterPro" id="IPR050399">
    <property type="entry name" value="HPr"/>
</dbReference>
<dbReference type="Proteomes" id="UP000235828">
    <property type="component" value="Chromosome A"/>
</dbReference>
<protein>
    <submittedName>
        <fullName evidence="6">Phosphohistidinoprotein-hexose phosphotransferase component of N-regulated PTS system (Npr)</fullName>
    </submittedName>
</protein>
<evidence type="ECO:0000256" key="3">
    <source>
        <dbReference type="ARBA" id="ARBA00022490"/>
    </source>
</evidence>
<dbReference type="InterPro" id="IPR035895">
    <property type="entry name" value="HPr-like_sf"/>
</dbReference>
<dbReference type="PANTHER" id="PTHR33705">
    <property type="entry name" value="PHOSPHOCARRIER PROTEIN HPR"/>
    <property type="match status" value="1"/>
</dbReference>